<dbReference type="PROSITE" id="PS50880">
    <property type="entry name" value="TOPRIM"/>
    <property type="match status" value="1"/>
</dbReference>
<dbReference type="Pfam" id="PF08275">
    <property type="entry name" value="DNAG_N"/>
    <property type="match status" value="1"/>
</dbReference>
<dbReference type="RefSeq" id="WP_003338180.1">
    <property type="nucleotide sequence ID" value="NZ_CP007806.1"/>
</dbReference>
<dbReference type="AlphaFoldDB" id="A0A075R2Z0"/>
<feature type="zinc finger region" description="CHC2-type" evidence="12 14">
    <location>
        <begin position="40"/>
        <end position="64"/>
    </location>
</feature>
<dbReference type="InterPro" id="IPR050219">
    <property type="entry name" value="DnaG_primase"/>
</dbReference>
<gene>
    <name evidence="12" type="primary">dnaG</name>
    <name evidence="16" type="ORF">BRLA_c014270</name>
</gene>
<feature type="domain" description="Toprim" evidence="15">
    <location>
        <begin position="259"/>
        <end position="340"/>
    </location>
</feature>
<dbReference type="GO" id="GO:0008270">
    <property type="term" value="F:zinc ion binding"/>
    <property type="evidence" value="ECO:0007669"/>
    <property type="project" value="UniProtKB-UniRule"/>
</dbReference>
<keyword evidence="6 12" id="KW-0479">Metal-binding</keyword>
<comment type="catalytic activity">
    <reaction evidence="12">
        <text>ssDNA + n NTP = ssDNA/pppN(pN)n-1 hybrid + (n-1) diphosphate.</text>
        <dbReference type="EC" id="2.7.7.101"/>
    </reaction>
</comment>
<dbReference type="Gene3D" id="3.40.1360.10">
    <property type="match status" value="1"/>
</dbReference>
<protein>
    <recommendedName>
        <fullName evidence="12 13">DNA primase</fullName>
        <ecNumber evidence="12">2.7.7.101</ecNumber>
    </recommendedName>
</protein>
<dbReference type="InterPro" id="IPR036977">
    <property type="entry name" value="DNA_primase_Znf_CHC2"/>
</dbReference>
<dbReference type="Pfam" id="PF01807">
    <property type="entry name" value="Zn_ribbon_DnaG"/>
    <property type="match status" value="1"/>
</dbReference>
<evidence type="ECO:0000256" key="4">
    <source>
        <dbReference type="ARBA" id="ARBA00022695"/>
    </source>
</evidence>
<evidence type="ECO:0000256" key="6">
    <source>
        <dbReference type="ARBA" id="ARBA00022723"/>
    </source>
</evidence>
<dbReference type="NCBIfam" id="TIGR01391">
    <property type="entry name" value="dnaG"/>
    <property type="match status" value="1"/>
</dbReference>
<dbReference type="InterPro" id="IPR036185">
    <property type="entry name" value="DNA_heli_DnaB-like_N_sf"/>
</dbReference>
<dbReference type="InterPro" id="IPR030846">
    <property type="entry name" value="DnaG_bac"/>
</dbReference>
<dbReference type="InterPro" id="IPR006171">
    <property type="entry name" value="TOPRIM_dom"/>
</dbReference>
<dbReference type="FunFam" id="3.40.1360.10:FF:000002">
    <property type="entry name" value="DNA primase"/>
    <property type="match status" value="1"/>
</dbReference>
<dbReference type="InterPro" id="IPR037068">
    <property type="entry name" value="DNA_primase_core_N_sf"/>
</dbReference>
<dbReference type="InterPro" id="IPR016136">
    <property type="entry name" value="DNA_helicase_N/primase_C"/>
</dbReference>
<evidence type="ECO:0000256" key="14">
    <source>
        <dbReference type="PIRSR" id="PIRSR002811-1"/>
    </source>
</evidence>
<dbReference type="STRING" id="1042163.BRLA_c014270"/>
<dbReference type="GO" id="GO:0003677">
    <property type="term" value="F:DNA binding"/>
    <property type="evidence" value="ECO:0007669"/>
    <property type="project" value="UniProtKB-KW"/>
</dbReference>
<reference evidence="16 17" key="1">
    <citation type="journal article" date="2011" name="J. Bacteriol.">
        <title>Genome sequence of Brevibacillus laterosporus LMG 15441, a pathogen of invertebrates.</title>
        <authorList>
            <person name="Djukic M."/>
            <person name="Poehlein A."/>
            <person name="Thurmer A."/>
            <person name="Daniel R."/>
        </authorList>
    </citation>
    <scope>NUCLEOTIDE SEQUENCE [LARGE SCALE GENOMIC DNA]</scope>
    <source>
        <strain evidence="16 17">LMG 15441</strain>
    </source>
</reference>
<dbReference type="SUPFAM" id="SSF48024">
    <property type="entry name" value="N-terminal domain of DnaB helicase"/>
    <property type="match status" value="1"/>
</dbReference>
<dbReference type="SUPFAM" id="SSF57783">
    <property type="entry name" value="Zinc beta-ribbon"/>
    <property type="match status" value="1"/>
</dbReference>
<comment type="function">
    <text evidence="12 13">RNA polymerase that catalyzes the synthesis of short RNA molecules used as primers for DNA polymerase during DNA replication.</text>
</comment>
<keyword evidence="3 12" id="KW-0808">Transferase</keyword>
<dbReference type="Gene3D" id="1.10.860.10">
    <property type="entry name" value="DNAb Helicase, Chain A"/>
    <property type="match status" value="1"/>
</dbReference>
<evidence type="ECO:0000256" key="7">
    <source>
        <dbReference type="ARBA" id="ARBA00022771"/>
    </source>
</evidence>
<name>A0A075R2Z0_BRELA</name>
<dbReference type="SMART" id="SM00493">
    <property type="entry name" value="TOPRIM"/>
    <property type="match status" value="1"/>
</dbReference>
<keyword evidence="9" id="KW-0460">Magnesium</keyword>
<dbReference type="SUPFAM" id="SSF56731">
    <property type="entry name" value="DNA primase core"/>
    <property type="match status" value="1"/>
</dbReference>
<dbReference type="GO" id="GO:0003899">
    <property type="term" value="F:DNA-directed RNA polymerase activity"/>
    <property type="evidence" value="ECO:0007669"/>
    <property type="project" value="UniProtKB-UniRule"/>
</dbReference>
<dbReference type="GO" id="GO:0005737">
    <property type="term" value="C:cytoplasm"/>
    <property type="evidence" value="ECO:0007669"/>
    <property type="project" value="TreeGrafter"/>
</dbReference>
<dbReference type="FunFam" id="3.90.980.10:FF:000001">
    <property type="entry name" value="DNA primase"/>
    <property type="match status" value="1"/>
</dbReference>
<dbReference type="Proteomes" id="UP000005850">
    <property type="component" value="Chromosome"/>
</dbReference>
<evidence type="ECO:0000256" key="12">
    <source>
        <dbReference type="HAMAP-Rule" id="MF_00974"/>
    </source>
</evidence>
<evidence type="ECO:0000256" key="3">
    <source>
        <dbReference type="ARBA" id="ARBA00022679"/>
    </source>
</evidence>
<comment type="similarity">
    <text evidence="12 13">Belongs to the DnaG primase family.</text>
</comment>
<dbReference type="InterPro" id="IPR013264">
    <property type="entry name" value="DNAG_N"/>
</dbReference>
<dbReference type="EC" id="2.7.7.101" evidence="12"/>
<evidence type="ECO:0000256" key="11">
    <source>
        <dbReference type="ARBA" id="ARBA00023163"/>
    </source>
</evidence>
<keyword evidence="4 12" id="KW-0548">Nucleotidyltransferase</keyword>
<dbReference type="GO" id="GO:1990077">
    <property type="term" value="C:primosome complex"/>
    <property type="evidence" value="ECO:0007669"/>
    <property type="project" value="UniProtKB-KW"/>
</dbReference>
<dbReference type="PIRSF" id="PIRSF002811">
    <property type="entry name" value="DnaG"/>
    <property type="match status" value="1"/>
</dbReference>
<dbReference type="EMBL" id="CP007806">
    <property type="protein sequence ID" value="AIG25766.1"/>
    <property type="molecule type" value="Genomic_DNA"/>
</dbReference>
<dbReference type="HOGENOM" id="CLU_013501_3_3_9"/>
<accession>A0A075R2Z0</accession>
<dbReference type="CDD" id="cd03364">
    <property type="entry name" value="TOPRIM_DnaG_primases"/>
    <property type="match status" value="1"/>
</dbReference>
<evidence type="ECO:0000256" key="8">
    <source>
        <dbReference type="ARBA" id="ARBA00022833"/>
    </source>
</evidence>
<dbReference type="InterPro" id="IPR006295">
    <property type="entry name" value="DNA_primase_DnaG"/>
</dbReference>
<dbReference type="Pfam" id="PF10410">
    <property type="entry name" value="DnaB_bind"/>
    <property type="match status" value="1"/>
</dbReference>
<comment type="domain">
    <text evidence="12">Contains an N-terminal zinc-binding domain, a central core domain that contains the primase activity, and a C-terminal DnaB-binding domain.</text>
</comment>
<evidence type="ECO:0000313" key="17">
    <source>
        <dbReference type="Proteomes" id="UP000005850"/>
    </source>
</evidence>
<dbReference type="FunFam" id="3.90.580.10:FF:000001">
    <property type="entry name" value="DNA primase"/>
    <property type="match status" value="1"/>
</dbReference>
<proteinExistence type="inferred from homology"/>
<evidence type="ECO:0000256" key="2">
    <source>
        <dbReference type="ARBA" id="ARBA00022515"/>
    </source>
</evidence>
<dbReference type="InterPro" id="IPR002694">
    <property type="entry name" value="Znf_CHC2"/>
</dbReference>
<comment type="cofactor">
    <cofactor evidence="12 13 14">
        <name>Zn(2+)</name>
        <dbReference type="ChEBI" id="CHEBI:29105"/>
    </cofactor>
    <text evidence="12 13 14">Binds 1 zinc ion per monomer.</text>
</comment>
<dbReference type="HAMAP" id="MF_00974">
    <property type="entry name" value="DNA_primase_DnaG"/>
    <property type="match status" value="1"/>
</dbReference>
<evidence type="ECO:0000256" key="10">
    <source>
        <dbReference type="ARBA" id="ARBA00023125"/>
    </source>
</evidence>
<keyword evidence="5 12" id="KW-0235">DNA replication</keyword>
<dbReference type="KEGG" id="blr:BRLA_c014270"/>
<dbReference type="PANTHER" id="PTHR30313:SF2">
    <property type="entry name" value="DNA PRIMASE"/>
    <property type="match status" value="1"/>
</dbReference>
<dbReference type="SMART" id="SM00400">
    <property type="entry name" value="ZnF_CHCC"/>
    <property type="match status" value="1"/>
</dbReference>
<keyword evidence="7 12" id="KW-0863">Zinc-finger</keyword>
<dbReference type="GO" id="GO:0006269">
    <property type="term" value="P:DNA replication, synthesis of primer"/>
    <property type="evidence" value="ECO:0007669"/>
    <property type="project" value="UniProtKB-UniRule"/>
</dbReference>
<dbReference type="eggNOG" id="COG0358">
    <property type="taxonomic scope" value="Bacteria"/>
</dbReference>
<dbReference type="Gene3D" id="3.90.980.10">
    <property type="entry name" value="DNA primase, catalytic core, N-terminal domain"/>
    <property type="match status" value="1"/>
</dbReference>
<evidence type="ECO:0000259" key="15">
    <source>
        <dbReference type="PROSITE" id="PS50880"/>
    </source>
</evidence>
<dbReference type="InterPro" id="IPR019475">
    <property type="entry name" value="DNA_primase_DnaB-bd"/>
</dbReference>
<comment type="subunit">
    <text evidence="12">Monomer. Interacts with DnaB.</text>
</comment>
<keyword evidence="1 12" id="KW-0240">DNA-directed RNA polymerase</keyword>
<evidence type="ECO:0000313" key="16">
    <source>
        <dbReference type="EMBL" id="AIG25766.1"/>
    </source>
</evidence>
<evidence type="ECO:0000256" key="13">
    <source>
        <dbReference type="PIRNR" id="PIRNR002811"/>
    </source>
</evidence>
<dbReference type="GO" id="GO:0005524">
    <property type="term" value="F:ATP binding"/>
    <property type="evidence" value="ECO:0007669"/>
    <property type="project" value="InterPro"/>
</dbReference>
<dbReference type="InterPro" id="IPR034151">
    <property type="entry name" value="TOPRIM_DnaG_bac"/>
</dbReference>
<keyword evidence="10 12" id="KW-0238">DNA-binding</keyword>
<dbReference type="GO" id="GO:0000428">
    <property type="term" value="C:DNA-directed RNA polymerase complex"/>
    <property type="evidence" value="ECO:0007669"/>
    <property type="project" value="UniProtKB-KW"/>
</dbReference>
<keyword evidence="11 12" id="KW-0804">Transcription</keyword>
<dbReference type="PANTHER" id="PTHR30313">
    <property type="entry name" value="DNA PRIMASE"/>
    <property type="match status" value="1"/>
</dbReference>
<evidence type="ECO:0000256" key="5">
    <source>
        <dbReference type="ARBA" id="ARBA00022705"/>
    </source>
</evidence>
<keyword evidence="2 12" id="KW-0639">Primosome</keyword>
<evidence type="ECO:0000256" key="1">
    <source>
        <dbReference type="ARBA" id="ARBA00022478"/>
    </source>
</evidence>
<keyword evidence="8 12" id="KW-0862">Zinc</keyword>
<dbReference type="GO" id="GO:0003678">
    <property type="term" value="F:DNA helicase activity"/>
    <property type="evidence" value="ECO:0007669"/>
    <property type="project" value="InterPro"/>
</dbReference>
<organism evidence="16 17">
    <name type="scientific">Brevibacillus laterosporus LMG 15441</name>
    <dbReference type="NCBI Taxonomy" id="1042163"/>
    <lineage>
        <taxon>Bacteria</taxon>
        <taxon>Bacillati</taxon>
        <taxon>Bacillota</taxon>
        <taxon>Bacilli</taxon>
        <taxon>Bacillales</taxon>
        <taxon>Paenibacillaceae</taxon>
        <taxon>Brevibacillus</taxon>
    </lineage>
</organism>
<dbReference type="Pfam" id="PF13155">
    <property type="entry name" value="Toprim_2"/>
    <property type="match status" value="1"/>
</dbReference>
<keyword evidence="17" id="KW-1185">Reference proteome</keyword>
<sequence length="614" mass="69878">MAQSTPEEFVNQVRAAVDIVDVVGEYVQLKKRGRAYLGLCPFHSEKTPSFNVNAERQFYHCFGCHAGGDVFSFVMQVEQLSFPEALQKLADRVGLTPPAPLTHEDNPMQSAKAKMYEAYRFVAKLYHYVLTSTPYGSEALRYLENRGFTRTTIDEYMIGFAPESWDFVKDNLVKRNFPLELMVEAGLLSSNDRGRVYDKFRKRVIFPIQDSQGEVIGFGGRSIDGSEPKYLNSPETLLFNKSRTIFNLHRARSQIRKRNQAILFEGYADVIAAWQAGISNGIATLGTAFTEQQAHLIRRNTDQVILCYDGDFAGQEATAKAIDQLQKAGCTVRIAPLPQGSDPDDYIRQYGAEQFSQQVLLQAMPVTSFQLKHLRSKTVIQDEADKAEYVRQALEFIVTLPNAIERDMYERKLSEEYSLSLDAVKTEAKKLYKQQKLMNQRDKVTAPWNNSINNGKFMVTKAPAHENAERMLLYYMMRDPEIALRVQQECNADFQVDEHSALAAYLYAYYAEGHPADPGAFIHYVEDEKCKQLASGLAMMECREDVSDKEIEDYIKQVNNYPVRAELQKLREQQKQLNLQAGSTIDEEQRKKLIIEAALLGMKIAELENALREG</sequence>
<evidence type="ECO:0000256" key="9">
    <source>
        <dbReference type="ARBA" id="ARBA00022842"/>
    </source>
</evidence>
<dbReference type="Gene3D" id="3.90.580.10">
    <property type="entry name" value="Zinc finger, CHC2-type domain"/>
    <property type="match status" value="1"/>
</dbReference>